<sequence>MINQGTQISYEIVHPDTECYGLKSHILKFNTSNLRIEDNSSVG</sequence>
<proteinExistence type="predicted"/>
<reference evidence="1" key="1">
    <citation type="submission" date="2014-09" db="EMBL/GenBank/DDBJ databases">
        <authorList>
            <person name="Magalhaes I.L.F."/>
            <person name="Oliveira U."/>
            <person name="Santos F.R."/>
            <person name="Vidigal T.H.D.A."/>
            <person name="Brescovit A.D."/>
            <person name="Santos A.J."/>
        </authorList>
    </citation>
    <scope>NUCLEOTIDE SEQUENCE</scope>
    <source>
        <tissue evidence="1">Shoot tissue taken approximately 20 cm above the soil surface</tissue>
    </source>
</reference>
<organism evidence="1">
    <name type="scientific">Arundo donax</name>
    <name type="common">Giant reed</name>
    <name type="synonym">Donax arundinaceus</name>
    <dbReference type="NCBI Taxonomy" id="35708"/>
    <lineage>
        <taxon>Eukaryota</taxon>
        <taxon>Viridiplantae</taxon>
        <taxon>Streptophyta</taxon>
        <taxon>Embryophyta</taxon>
        <taxon>Tracheophyta</taxon>
        <taxon>Spermatophyta</taxon>
        <taxon>Magnoliopsida</taxon>
        <taxon>Liliopsida</taxon>
        <taxon>Poales</taxon>
        <taxon>Poaceae</taxon>
        <taxon>PACMAD clade</taxon>
        <taxon>Arundinoideae</taxon>
        <taxon>Arundineae</taxon>
        <taxon>Arundo</taxon>
    </lineage>
</organism>
<evidence type="ECO:0000313" key="1">
    <source>
        <dbReference type="EMBL" id="JAE23921.1"/>
    </source>
</evidence>
<protein>
    <submittedName>
        <fullName evidence="1">Uncharacterized protein</fullName>
    </submittedName>
</protein>
<name>A0A0A9GMZ5_ARUDO</name>
<dbReference type="EMBL" id="GBRH01173975">
    <property type="protein sequence ID" value="JAE23921.1"/>
    <property type="molecule type" value="Transcribed_RNA"/>
</dbReference>
<dbReference type="AlphaFoldDB" id="A0A0A9GMZ5"/>
<accession>A0A0A9GMZ5</accession>
<reference evidence="1" key="2">
    <citation type="journal article" date="2015" name="Data Brief">
        <title>Shoot transcriptome of the giant reed, Arundo donax.</title>
        <authorList>
            <person name="Barrero R.A."/>
            <person name="Guerrero F.D."/>
            <person name="Moolhuijzen P."/>
            <person name="Goolsby J.A."/>
            <person name="Tidwell J."/>
            <person name="Bellgard S.E."/>
            <person name="Bellgard M.I."/>
        </authorList>
    </citation>
    <scope>NUCLEOTIDE SEQUENCE</scope>
    <source>
        <tissue evidence="1">Shoot tissue taken approximately 20 cm above the soil surface</tissue>
    </source>
</reference>